<evidence type="ECO:0000313" key="2">
    <source>
        <dbReference type="Proteomes" id="UP001172155"/>
    </source>
</evidence>
<keyword evidence="2" id="KW-1185">Reference proteome</keyword>
<organism evidence="1 2">
    <name type="scientific">Schizothecium vesticola</name>
    <dbReference type="NCBI Taxonomy" id="314040"/>
    <lineage>
        <taxon>Eukaryota</taxon>
        <taxon>Fungi</taxon>
        <taxon>Dikarya</taxon>
        <taxon>Ascomycota</taxon>
        <taxon>Pezizomycotina</taxon>
        <taxon>Sordariomycetes</taxon>
        <taxon>Sordariomycetidae</taxon>
        <taxon>Sordariales</taxon>
        <taxon>Schizotheciaceae</taxon>
        <taxon>Schizothecium</taxon>
    </lineage>
</organism>
<gene>
    <name evidence="1" type="ORF">B0T18DRAFT_39389</name>
</gene>
<reference evidence="1" key="1">
    <citation type="submission" date="2023-06" db="EMBL/GenBank/DDBJ databases">
        <title>Genome-scale phylogeny and comparative genomics of the fungal order Sordariales.</title>
        <authorList>
            <consortium name="Lawrence Berkeley National Laboratory"/>
            <person name="Hensen N."/>
            <person name="Bonometti L."/>
            <person name="Westerberg I."/>
            <person name="Brannstrom I.O."/>
            <person name="Guillou S."/>
            <person name="Cros-Aarteil S."/>
            <person name="Calhoun S."/>
            <person name="Haridas S."/>
            <person name="Kuo A."/>
            <person name="Mondo S."/>
            <person name="Pangilinan J."/>
            <person name="Riley R."/>
            <person name="LaButti K."/>
            <person name="Andreopoulos B."/>
            <person name="Lipzen A."/>
            <person name="Chen C."/>
            <person name="Yanf M."/>
            <person name="Daum C."/>
            <person name="Ng V."/>
            <person name="Clum A."/>
            <person name="Steindorff A."/>
            <person name="Ohm R."/>
            <person name="Martin F."/>
            <person name="Silar P."/>
            <person name="Natvig D."/>
            <person name="Lalanne C."/>
            <person name="Gautier V."/>
            <person name="Ament-velasquez S.L."/>
            <person name="Kruys A."/>
            <person name="Hutchinson M.I."/>
            <person name="Powell A.J."/>
            <person name="Barry K."/>
            <person name="Miller A.N."/>
            <person name="Grigoriev I.V."/>
            <person name="Debuchy R."/>
            <person name="Gladieux P."/>
            <person name="Thoren M.H."/>
            <person name="Johannesson H."/>
        </authorList>
    </citation>
    <scope>NUCLEOTIDE SEQUENCE</scope>
    <source>
        <strain evidence="1">SMH3187-1</strain>
    </source>
</reference>
<dbReference type="EMBL" id="JAUKUD010000001">
    <property type="protein sequence ID" value="KAK0754568.1"/>
    <property type="molecule type" value="Genomic_DNA"/>
</dbReference>
<dbReference type="Proteomes" id="UP001172155">
    <property type="component" value="Unassembled WGS sequence"/>
</dbReference>
<sequence length="240" mass="26506">MRGGGGGLLESMAFREDREGSCGIQVIVICMLSIHVFYRREAKCWLGDARSINGSMGRGTEWRDGRLLSRRPSPSCGLPSCWQVHLSLWKPGRNSPSVPRATEVGCLGRCWEARSVARGRALADVHLLFLSRPGLVGCQAHHSLTSSSGCRSRKCVRVCTYMCLCKCNAHVHVLLQTLVATRAVGDAHAMPCHVRRWRRRERDGRVRTVNVPSLPPFVRRPPRECQLGVQDLLGGSGLGL</sequence>
<comment type="caution">
    <text evidence="1">The sequence shown here is derived from an EMBL/GenBank/DDBJ whole genome shotgun (WGS) entry which is preliminary data.</text>
</comment>
<evidence type="ECO:0000313" key="1">
    <source>
        <dbReference type="EMBL" id="KAK0754568.1"/>
    </source>
</evidence>
<dbReference type="AlphaFoldDB" id="A0AA40FB61"/>
<name>A0AA40FB61_9PEZI</name>
<accession>A0AA40FB61</accession>
<protein>
    <submittedName>
        <fullName evidence="1">Uncharacterized protein</fullName>
    </submittedName>
</protein>
<proteinExistence type="predicted"/>